<dbReference type="Proteomes" id="UP000065504">
    <property type="component" value="Unassembled WGS sequence"/>
</dbReference>
<keyword evidence="7" id="KW-0406">Ion transport</keyword>
<dbReference type="GO" id="GO:0008556">
    <property type="term" value="F:P-type potassium transmembrane transporter activity"/>
    <property type="evidence" value="ECO:0007669"/>
    <property type="project" value="InterPro"/>
</dbReference>
<dbReference type="AlphaFoldDB" id="A0A119USP1"/>
<keyword evidence="1" id="KW-0813">Transport</keyword>
<feature type="transmembrane region" description="Helical" evidence="9">
    <location>
        <begin position="59"/>
        <end position="78"/>
    </location>
</feature>
<evidence type="ECO:0000256" key="2">
    <source>
        <dbReference type="ARBA" id="ARBA00022475"/>
    </source>
</evidence>
<keyword evidence="6 9" id="KW-1133">Transmembrane helix</keyword>
<keyword evidence="4 9" id="KW-0812">Transmembrane</keyword>
<evidence type="ECO:0000256" key="6">
    <source>
        <dbReference type="ARBA" id="ARBA00022989"/>
    </source>
</evidence>
<proteinExistence type="predicted"/>
<dbReference type="PANTHER" id="PTHR30607:SF2">
    <property type="entry name" value="POTASSIUM-TRANSPORTING ATPASE POTASSIUM-BINDING SUBUNIT"/>
    <property type="match status" value="1"/>
</dbReference>
<sequence length="151" mass="16251">MFNNLIQFVIVLAIMLALAPVVGKWPAHAFTSPRHAWAEQRTYALLGVDPAETMSWKRYGMVLLLGNAGMMLLGYLLLRVQDMLPFDSLQRASQSPDLAFNTAASFITNTNWQAYAGESSLSNFSQMAVITFLMTVSAATGVAAAGASSAA</sequence>
<evidence type="ECO:0000256" key="9">
    <source>
        <dbReference type="SAM" id="Phobius"/>
    </source>
</evidence>
<comment type="caution">
    <text evidence="10">The sequence shown here is derived from an EMBL/GenBank/DDBJ whole genome shotgun (WGS) entry which is preliminary data.</text>
</comment>
<evidence type="ECO:0000256" key="5">
    <source>
        <dbReference type="ARBA" id="ARBA00022958"/>
    </source>
</evidence>
<dbReference type="InterPro" id="IPR004623">
    <property type="entry name" value="KdpA"/>
</dbReference>
<keyword evidence="3" id="KW-0633">Potassium transport</keyword>
<evidence type="ECO:0008006" key="12">
    <source>
        <dbReference type="Google" id="ProtNLM"/>
    </source>
</evidence>
<protein>
    <recommendedName>
        <fullName evidence="12">Potassium-transporting ATPase subunit KdpA</fullName>
    </recommendedName>
</protein>
<name>A0A119USP1_9BURK</name>
<evidence type="ECO:0000313" key="11">
    <source>
        <dbReference type="Proteomes" id="UP000065504"/>
    </source>
</evidence>
<evidence type="ECO:0000256" key="7">
    <source>
        <dbReference type="ARBA" id="ARBA00023065"/>
    </source>
</evidence>
<evidence type="ECO:0000256" key="8">
    <source>
        <dbReference type="ARBA" id="ARBA00023136"/>
    </source>
</evidence>
<evidence type="ECO:0000256" key="3">
    <source>
        <dbReference type="ARBA" id="ARBA00022538"/>
    </source>
</evidence>
<dbReference type="EMBL" id="LPLU01000095">
    <property type="protein sequence ID" value="KWK72849.1"/>
    <property type="molecule type" value="Genomic_DNA"/>
</dbReference>
<evidence type="ECO:0000313" key="10">
    <source>
        <dbReference type="EMBL" id="KWK72849.1"/>
    </source>
</evidence>
<accession>A0A119USP1</accession>
<organism evidence="10 11">
    <name type="scientific">Burkholderia ubonensis</name>
    <dbReference type="NCBI Taxonomy" id="101571"/>
    <lineage>
        <taxon>Bacteria</taxon>
        <taxon>Pseudomonadati</taxon>
        <taxon>Pseudomonadota</taxon>
        <taxon>Betaproteobacteria</taxon>
        <taxon>Burkholderiales</taxon>
        <taxon>Burkholderiaceae</taxon>
        <taxon>Burkholderia</taxon>
        <taxon>Burkholderia cepacia complex</taxon>
    </lineage>
</organism>
<keyword evidence="8 9" id="KW-0472">Membrane</keyword>
<dbReference type="GO" id="GO:0005886">
    <property type="term" value="C:plasma membrane"/>
    <property type="evidence" value="ECO:0007669"/>
    <property type="project" value="TreeGrafter"/>
</dbReference>
<reference evidence="10 11" key="1">
    <citation type="submission" date="2015-11" db="EMBL/GenBank/DDBJ databases">
        <title>Expanding the genomic diversity of Burkholderia species for the development of highly accurate diagnostics.</title>
        <authorList>
            <person name="Sahl J."/>
            <person name="Keim P."/>
            <person name="Wagner D."/>
        </authorList>
    </citation>
    <scope>NUCLEOTIDE SEQUENCE [LARGE SCALE GENOMIC DNA]</scope>
    <source>
        <strain evidence="10 11">MSMB782WGS</strain>
    </source>
</reference>
<evidence type="ECO:0000256" key="4">
    <source>
        <dbReference type="ARBA" id="ARBA00022692"/>
    </source>
</evidence>
<evidence type="ECO:0000256" key="1">
    <source>
        <dbReference type="ARBA" id="ARBA00022448"/>
    </source>
</evidence>
<keyword evidence="2" id="KW-1003">Cell membrane</keyword>
<dbReference type="PANTHER" id="PTHR30607">
    <property type="entry name" value="POTASSIUM-TRANSPORTING ATPASE A CHAIN"/>
    <property type="match status" value="1"/>
</dbReference>
<gene>
    <name evidence="10" type="ORF">WM16_17400</name>
</gene>
<dbReference type="Pfam" id="PF03814">
    <property type="entry name" value="KdpA"/>
    <property type="match status" value="1"/>
</dbReference>
<keyword evidence="5" id="KW-0630">Potassium</keyword>
<feature type="transmembrane region" description="Helical" evidence="9">
    <location>
        <begin position="127"/>
        <end position="147"/>
    </location>
</feature>